<organism evidence="1 2">
    <name type="scientific">Bradyrhizobium vignae</name>
    <dbReference type="NCBI Taxonomy" id="1549949"/>
    <lineage>
        <taxon>Bacteria</taxon>
        <taxon>Pseudomonadati</taxon>
        <taxon>Pseudomonadota</taxon>
        <taxon>Alphaproteobacteria</taxon>
        <taxon>Hyphomicrobiales</taxon>
        <taxon>Nitrobacteraceae</taxon>
        <taxon>Bradyrhizobium</taxon>
    </lineage>
</organism>
<protein>
    <submittedName>
        <fullName evidence="1">Uncharacterized protein</fullName>
    </submittedName>
</protein>
<sequence>MSQDLRLELDDWVPIRVGQEIVDVLEWQRSSATDDEVRAGFPTLRRLATDERMRTVWRELAKRDRDNHHPTNQYRYAAMIRPEVAAEIGIAAHDKDEIQSRAMAALFFSVYCTATFPLIVVRRCGWRPRLLMRLDEAKTFAEIRMELDPQFDIPIADPSQSARFRAAIQHSHLGLWHVILCRQEVALIVNRTIRNARARCVGISAAAAFEDLFGSRMYGLAATVASVALGIDVKLSQVRQWCSEVEPLGTA</sequence>
<dbReference type="RefSeq" id="WP_209294796.1">
    <property type="nucleotide sequence ID" value="NZ_JAGIKT010000014.1"/>
</dbReference>
<comment type="caution">
    <text evidence="1">The sequence shown here is derived from an EMBL/GenBank/DDBJ whole genome shotgun (WGS) entry which is preliminary data.</text>
</comment>
<name>A0ABS3ZTJ1_9BRAD</name>
<accession>A0ABS3ZTJ1</accession>
<dbReference type="EMBL" id="JAGIKT010000014">
    <property type="protein sequence ID" value="MBP0111058.1"/>
    <property type="molecule type" value="Genomic_DNA"/>
</dbReference>
<proteinExistence type="predicted"/>
<dbReference type="Proteomes" id="UP000669317">
    <property type="component" value="Unassembled WGS sequence"/>
</dbReference>
<gene>
    <name evidence="1" type="ORF">JWS04_08130</name>
</gene>
<keyword evidence="2" id="KW-1185">Reference proteome</keyword>
<reference evidence="1 2" key="1">
    <citation type="submission" date="2021-03" db="EMBL/GenBank/DDBJ databases">
        <title>Genome Sequence of Bradyrhizobium vignae strain ISRA400.</title>
        <authorList>
            <person name="Tisa L.S."/>
            <person name="Svistoonoff S."/>
            <person name="Hocher V."/>
            <person name="Fall S."/>
            <person name="Zaiya A."/>
            <person name="Naing D."/>
            <person name="Niang N."/>
            <person name="Diouf A."/>
            <person name="Dasylva M.C."/>
            <person name="Toure O."/>
            <person name="Gueye M."/>
            <person name="Gully D."/>
            <person name="Tisseyre P."/>
            <person name="Simpson S."/>
            <person name="Morris K."/>
            <person name="Thomas W.K."/>
        </authorList>
    </citation>
    <scope>NUCLEOTIDE SEQUENCE [LARGE SCALE GENOMIC DNA]</scope>
    <source>
        <strain evidence="1 2">ISRA400</strain>
    </source>
</reference>
<evidence type="ECO:0000313" key="2">
    <source>
        <dbReference type="Proteomes" id="UP000669317"/>
    </source>
</evidence>
<evidence type="ECO:0000313" key="1">
    <source>
        <dbReference type="EMBL" id="MBP0111058.1"/>
    </source>
</evidence>